<reference evidence="1 2" key="1">
    <citation type="submission" date="2023-01" db="EMBL/GenBank/DDBJ databases">
        <title>Novel species of the genus Asticcacaulis isolated from rivers.</title>
        <authorList>
            <person name="Lu H."/>
        </authorList>
    </citation>
    <scope>NUCLEOTIDE SEQUENCE [LARGE SCALE GENOMIC DNA]</scope>
    <source>
        <strain evidence="1 2">BYS171W</strain>
    </source>
</reference>
<accession>A0ABT5HWD6</accession>
<evidence type="ECO:0000313" key="1">
    <source>
        <dbReference type="EMBL" id="MDC7684402.1"/>
    </source>
</evidence>
<proteinExistence type="predicted"/>
<organism evidence="1 2">
    <name type="scientific">Asticcacaulis aquaticus</name>
    <dbReference type="NCBI Taxonomy" id="2984212"/>
    <lineage>
        <taxon>Bacteria</taxon>
        <taxon>Pseudomonadati</taxon>
        <taxon>Pseudomonadota</taxon>
        <taxon>Alphaproteobacteria</taxon>
        <taxon>Caulobacterales</taxon>
        <taxon>Caulobacteraceae</taxon>
        <taxon>Asticcacaulis</taxon>
    </lineage>
</organism>
<sequence>MLNLISDEEFSNVIELGLAEYIGRYKRPASTKSILPEALCYLLSFSGDEVWQRIYDKYTYDQQKKQGVNLTPELNTRLEDAVERIRESTRDSFIQYKWNKRTVGVAALYLYCLYLIVHNGNKYVIPPEQVAELVTDGALAT</sequence>
<dbReference type="RefSeq" id="WP_272748877.1">
    <property type="nucleotide sequence ID" value="NZ_JAQQKX010000012.1"/>
</dbReference>
<protein>
    <submittedName>
        <fullName evidence="1">Uncharacterized protein</fullName>
    </submittedName>
</protein>
<evidence type="ECO:0000313" key="2">
    <source>
        <dbReference type="Proteomes" id="UP001214854"/>
    </source>
</evidence>
<dbReference type="EMBL" id="JAQQKX010000012">
    <property type="protein sequence ID" value="MDC7684402.1"/>
    <property type="molecule type" value="Genomic_DNA"/>
</dbReference>
<name>A0ABT5HWD6_9CAUL</name>
<keyword evidence="2" id="KW-1185">Reference proteome</keyword>
<dbReference type="Proteomes" id="UP001214854">
    <property type="component" value="Unassembled WGS sequence"/>
</dbReference>
<gene>
    <name evidence="1" type="ORF">PQU92_14035</name>
</gene>
<comment type="caution">
    <text evidence="1">The sequence shown here is derived from an EMBL/GenBank/DDBJ whole genome shotgun (WGS) entry which is preliminary data.</text>
</comment>